<evidence type="ECO:0000256" key="1">
    <source>
        <dbReference type="RuleBase" id="RU367018"/>
    </source>
</evidence>
<keyword evidence="1" id="KW-0479">Metal-binding</keyword>
<dbReference type="AlphaFoldDB" id="A0A9D4X701"/>
<dbReference type="EMBL" id="JAMSHJ010000005">
    <property type="protein sequence ID" value="KAI5413380.1"/>
    <property type="molecule type" value="Genomic_DNA"/>
</dbReference>
<keyword evidence="1" id="KW-0539">Nucleus</keyword>
<evidence type="ECO:0000259" key="2">
    <source>
        <dbReference type="Pfam" id="PF10551"/>
    </source>
</evidence>
<dbReference type="PANTHER" id="PTHR31669:SF283">
    <property type="entry name" value="PROTEIN FAR1-RELATED SEQUENCE"/>
    <property type="match status" value="1"/>
</dbReference>
<dbReference type="InterPro" id="IPR031052">
    <property type="entry name" value="FHY3/FAR1"/>
</dbReference>
<evidence type="ECO:0000313" key="4">
    <source>
        <dbReference type="Proteomes" id="UP001058974"/>
    </source>
</evidence>
<feature type="domain" description="MULE transposase" evidence="2">
    <location>
        <begin position="40"/>
        <end position="79"/>
    </location>
</feature>
<comment type="similarity">
    <text evidence="1">Belongs to the FHY3/FAR1 family.</text>
</comment>
<dbReference type="GO" id="GO:0008270">
    <property type="term" value="F:zinc ion binding"/>
    <property type="evidence" value="ECO:0007669"/>
    <property type="project" value="UniProtKB-UniRule"/>
</dbReference>
<protein>
    <recommendedName>
        <fullName evidence="1">Protein FAR1-RELATED SEQUENCE</fullName>
    </recommendedName>
</protein>
<sequence>MREQNTNFFYDIELDDDFHVRNAFWADARSKVAYEYVGDVITFDITYLTNKYDMPFAAFVGVNHHGQSRLLGYGLLSEKLSGYGEYKRIKYAMKEAVYDTFTTTSFEQIWCSFIEKFDLQEIDWLGGLYIERHKWTPTLLRKYFWVGMSTMQRSESVHAFFDGYINSTTSLNQFVKQYDNALRSRAEKEFEADFNSMDTTIPCGSNSSIEKQFQSDFTNAKLKEIQVEFRSK</sequence>
<accession>A0A9D4X701</accession>
<comment type="function">
    <text evidence="1">Putative transcription activator involved in regulating light control of development.</text>
</comment>
<organism evidence="3 4">
    <name type="scientific">Pisum sativum</name>
    <name type="common">Garden pea</name>
    <name type="synonym">Lathyrus oleraceus</name>
    <dbReference type="NCBI Taxonomy" id="3888"/>
    <lineage>
        <taxon>Eukaryota</taxon>
        <taxon>Viridiplantae</taxon>
        <taxon>Streptophyta</taxon>
        <taxon>Embryophyta</taxon>
        <taxon>Tracheophyta</taxon>
        <taxon>Spermatophyta</taxon>
        <taxon>Magnoliopsida</taxon>
        <taxon>eudicotyledons</taxon>
        <taxon>Gunneridae</taxon>
        <taxon>Pentapetalae</taxon>
        <taxon>rosids</taxon>
        <taxon>fabids</taxon>
        <taxon>Fabales</taxon>
        <taxon>Fabaceae</taxon>
        <taxon>Papilionoideae</taxon>
        <taxon>50 kb inversion clade</taxon>
        <taxon>NPAAA clade</taxon>
        <taxon>Hologalegina</taxon>
        <taxon>IRL clade</taxon>
        <taxon>Fabeae</taxon>
        <taxon>Lathyrus</taxon>
    </lineage>
</organism>
<dbReference type="Gramene" id="Psat05G0782600-T1">
    <property type="protein sequence ID" value="KAI5413380.1"/>
    <property type="gene ID" value="KIW84_057826"/>
</dbReference>
<comment type="subcellular location">
    <subcellularLocation>
        <location evidence="1">Nucleus</location>
    </subcellularLocation>
</comment>
<keyword evidence="1" id="KW-0862">Zinc</keyword>
<comment type="caution">
    <text evidence="3">The sequence shown here is derived from an EMBL/GenBank/DDBJ whole genome shotgun (WGS) entry which is preliminary data.</text>
</comment>
<dbReference type="GO" id="GO:0006355">
    <property type="term" value="P:regulation of DNA-templated transcription"/>
    <property type="evidence" value="ECO:0007669"/>
    <property type="project" value="UniProtKB-UniRule"/>
</dbReference>
<dbReference type="Pfam" id="PF10551">
    <property type="entry name" value="MULE"/>
    <property type="match status" value="1"/>
</dbReference>
<dbReference type="GO" id="GO:0005634">
    <property type="term" value="C:nucleus"/>
    <property type="evidence" value="ECO:0007669"/>
    <property type="project" value="UniProtKB-SubCell"/>
</dbReference>
<reference evidence="3 4" key="1">
    <citation type="journal article" date="2022" name="Nat. Genet.">
        <title>Improved pea reference genome and pan-genome highlight genomic features and evolutionary characteristics.</title>
        <authorList>
            <person name="Yang T."/>
            <person name="Liu R."/>
            <person name="Luo Y."/>
            <person name="Hu S."/>
            <person name="Wang D."/>
            <person name="Wang C."/>
            <person name="Pandey M.K."/>
            <person name="Ge S."/>
            <person name="Xu Q."/>
            <person name="Li N."/>
            <person name="Li G."/>
            <person name="Huang Y."/>
            <person name="Saxena R.K."/>
            <person name="Ji Y."/>
            <person name="Li M."/>
            <person name="Yan X."/>
            <person name="He Y."/>
            <person name="Liu Y."/>
            <person name="Wang X."/>
            <person name="Xiang C."/>
            <person name="Varshney R.K."/>
            <person name="Ding H."/>
            <person name="Gao S."/>
            <person name="Zong X."/>
        </authorList>
    </citation>
    <scope>NUCLEOTIDE SEQUENCE [LARGE SCALE GENOMIC DNA]</scope>
    <source>
        <strain evidence="3 4">cv. Zhongwan 6</strain>
    </source>
</reference>
<dbReference type="InterPro" id="IPR018289">
    <property type="entry name" value="MULE_transposase_dom"/>
</dbReference>
<keyword evidence="4" id="KW-1185">Reference proteome</keyword>
<keyword evidence="1" id="KW-0863">Zinc-finger</keyword>
<proteinExistence type="inferred from homology"/>
<dbReference type="PANTHER" id="PTHR31669">
    <property type="entry name" value="PROTEIN FAR1-RELATED SEQUENCE 10-RELATED"/>
    <property type="match status" value="1"/>
</dbReference>
<dbReference type="Proteomes" id="UP001058974">
    <property type="component" value="Chromosome 5"/>
</dbReference>
<evidence type="ECO:0000313" key="3">
    <source>
        <dbReference type="EMBL" id="KAI5413380.1"/>
    </source>
</evidence>
<name>A0A9D4X701_PEA</name>
<gene>
    <name evidence="3" type="ORF">KIW84_057826</name>
</gene>